<dbReference type="Pfam" id="PF03062">
    <property type="entry name" value="MBOAT"/>
    <property type="match status" value="1"/>
</dbReference>
<dbReference type="GO" id="GO:0005886">
    <property type="term" value="C:plasma membrane"/>
    <property type="evidence" value="ECO:0007669"/>
    <property type="project" value="UniProtKB-SubCell"/>
</dbReference>
<keyword evidence="7 9" id="KW-0472">Membrane</keyword>
<dbReference type="PANTHER" id="PTHR13285">
    <property type="entry name" value="ACYLTRANSFERASE"/>
    <property type="match status" value="1"/>
</dbReference>
<comment type="subcellular location">
    <subcellularLocation>
        <location evidence="1">Cell membrane</location>
        <topology evidence="1">Multi-pass membrane protein</topology>
    </subcellularLocation>
</comment>
<dbReference type="GO" id="GO:0016746">
    <property type="term" value="F:acyltransferase activity"/>
    <property type="evidence" value="ECO:0007669"/>
    <property type="project" value="UniProtKB-KW"/>
</dbReference>
<evidence type="ECO:0000256" key="6">
    <source>
        <dbReference type="ARBA" id="ARBA00022989"/>
    </source>
</evidence>
<feature type="transmembrane region" description="Helical" evidence="10">
    <location>
        <begin position="317"/>
        <end position="340"/>
    </location>
</feature>
<organism evidence="11 12">
    <name type="scientific">Nocardioides faecalis</name>
    <dbReference type="NCBI Taxonomy" id="2803858"/>
    <lineage>
        <taxon>Bacteria</taxon>
        <taxon>Bacillati</taxon>
        <taxon>Actinomycetota</taxon>
        <taxon>Actinomycetes</taxon>
        <taxon>Propionibacteriales</taxon>
        <taxon>Nocardioidaceae</taxon>
        <taxon>Nocardioides</taxon>
    </lineage>
</organism>
<dbReference type="GO" id="GO:0042121">
    <property type="term" value="P:alginic acid biosynthetic process"/>
    <property type="evidence" value="ECO:0007669"/>
    <property type="project" value="InterPro"/>
</dbReference>
<dbReference type="InterPro" id="IPR024194">
    <property type="entry name" value="Ac/AlaTfrase_AlgI/DltB"/>
</dbReference>
<evidence type="ECO:0000256" key="9">
    <source>
        <dbReference type="PIRNR" id="PIRNR016636"/>
    </source>
</evidence>
<keyword evidence="3 9" id="KW-1003">Cell membrane</keyword>
<evidence type="ECO:0000313" key="11">
    <source>
        <dbReference type="EMBL" id="MBM9460077.1"/>
    </source>
</evidence>
<evidence type="ECO:0000256" key="5">
    <source>
        <dbReference type="ARBA" id="ARBA00022692"/>
    </source>
</evidence>
<feature type="transmembrane region" description="Helical" evidence="10">
    <location>
        <begin position="390"/>
        <end position="407"/>
    </location>
</feature>
<name>A0A939BW03_9ACTN</name>
<gene>
    <name evidence="11" type="ORF">JK386_09190</name>
</gene>
<feature type="transmembrane region" description="Helical" evidence="10">
    <location>
        <begin position="29"/>
        <end position="61"/>
    </location>
</feature>
<keyword evidence="4 9" id="KW-0808">Transferase</keyword>
<keyword evidence="6 10" id="KW-1133">Transmembrane helix</keyword>
<proteinExistence type="inferred from homology"/>
<feature type="transmembrane region" description="Helical" evidence="10">
    <location>
        <begin position="360"/>
        <end position="378"/>
    </location>
</feature>
<dbReference type="InterPro" id="IPR004299">
    <property type="entry name" value="MBOAT_fam"/>
</dbReference>
<protein>
    <submittedName>
        <fullName evidence="11">MBOAT family protein</fullName>
    </submittedName>
</protein>
<dbReference type="InterPro" id="IPR028362">
    <property type="entry name" value="AlgI"/>
</dbReference>
<feature type="transmembrane region" description="Helical" evidence="10">
    <location>
        <begin position="121"/>
        <end position="143"/>
    </location>
</feature>
<dbReference type="RefSeq" id="WP_205291393.1">
    <property type="nucleotide sequence ID" value="NZ_CP074406.1"/>
</dbReference>
<feature type="transmembrane region" description="Helical" evidence="10">
    <location>
        <begin position="419"/>
        <end position="441"/>
    </location>
</feature>
<dbReference type="PIRSF" id="PIRSF016636">
    <property type="entry name" value="AlgI_DltB"/>
    <property type="match status" value="1"/>
</dbReference>
<dbReference type="EMBL" id="JAERTX010000007">
    <property type="protein sequence ID" value="MBM9460077.1"/>
    <property type="molecule type" value="Genomic_DNA"/>
</dbReference>
<evidence type="ECO:0000256" key="7">
    <source>
        <dbReference type="ARBA" id="ARBA00023136"/>
    </source>
</evidence>
<feature type="transmembrane region" description="Helical" evidence="10">
    <location>
        <begin position="82"/>
        <end position="101"/>
    </location>
</feature>
<keyword evidence="8 9" id="KW-0012">Acyltransferase</keyword>
<dbReference type="PANTHER" id="PTHR13285:SF23">
    <property type="entry name" value="TEICHOIC ACID D-ALANYLTRANSFERASE"/>
    <property type="match status" value="1"/>
</dbReference>
<dbReference type="PIRSF" id="PIRSF500217">
    <property type="entry name" value="AlgI"/>
    <property type="match status" value="1"/>
</dbReference>
<keyword evidence="12" id="KW-1185">Reference proteome</keyword>
<evidence type="ECO:0000313" key="12">
    <source>
        <dbReference type="Proteomes" id="UP000663791"/>
    </source>
</evidence>
<comment type="caution">
    <text evidence="11">The sequence shown here is derived from an EMBL/GenBank/DDBJ whole genome shotgun (WGS) entry which is preliminary data.</text>
</comment>
<evidence type="ECO:0000256" key="1">
    <source>
        <dbReference type="ARBA" id="ARBA00004651"/>
    </source>
</evidence>
<evidence type="ECO:0000256" key="10">
    <source>
        <dbReference type="SAM" id="Phobius"/>
    </source>
</evidence>
<feature type="transmembrane region" description="Helical" evidence="10">
    <location>
        <begin position="453"/>
        <end position="480"/>
    </location>
</feature>
<evidence type="ECO:0000256" key="2">
    <source>
        <dbReference type="ARBA" id="ARBA00010323"/>
    </source>
</evidence>
<reference evidence="11" key="1">
    <citation type="submission" date="2021-01" db="EMBL/GenBank/DDBJ databases">
        <title>Novel species in genus Nocardioides.</title>
        <authorList>
            <person name="Zhang G."/>
        </authorList>
    </citation>
    <scope>NUCLEOTIDE SEQUENCE</scope>
    <source>
        <strain evidence="11">Zg-536</strain>
    </source>
</reference>
<evidence type="ECO:0000256" key="3">
    <source>
        <dbReference type="ARBA" id="ARBA00022475"/>
    </source>
</evidence>
<accession>A0A939BW03</accession>
<dbReference type="AlphaFoldDB" id="A0A939BW03"/>
<dbReference type="InterPro" id="IPR051085">
    <property type="entry name" value="MB_O-acyltransferase"/>
</dbReference>
<dbReference type="Proteomes" id="UP000663791">
    <property type="component" value="Unassembled WGS sequence"/>
</dbReference>
<keyword evidence="5 10" id="KW-0812">Transmembrane</keyword>
<evidence type="ECO:0000256" key="4">
    <source>
        <dbReference type="ARBA" id="ARBA00022679"/>
    </source>
</evidence>
<comment type="similarity">
    <text evidence="2 9">Belongs to the membrane-bound acyltransferase family.</text>
</comment>
<sequence length="483" mass="53216">MSFAAPLFLWYFLPAVLLAHWILPVRFRNAIIAVFSIAFYAVGGKEFVLLLLTMMVVNYAAGLAIGRARAADRTRGLTSPKGILVATVAGDLAVLAIWKYLGFASVAIDQLGRALGGSGSPVIELALPIGISFFTFHHLSYVVDVYRGTRTPMRNPLTFATYIAMFPQLIAGPIVRYHEIADQLRNQHHDRWGDFVEGFPRFAWGLFKKVVIADSLATVADTAFATSDPTFTTAWVGALAYTGQIYFDFSGYSDMAIGLGMMFGLRLPENFRRPYSADSVTDFWRRWHMSLSRWFRDYLYIPLGGNRGGRTATYRNLSIVFLATGLWHGAAWTFVLWGAYHGALLIFERATGLAKVEGYVVVRRAVTFVLVVFGWVLFRAADLDEFTKMAGAMLVPDGLTLPALGLAPELLTSTAPHEWVLLAVVPMLVLLPGTFVMGRVIDGLDGTSPRRQLTARLVALCSSPYAALAAVAGGFSPFLYFQF</sequence>
<evidence type="ECO:0000256" key="8">
    <source>
        <dbReference type="ARBA" id="ARBA00023315"/>
    </source>
</evidence>